<dbReference type="Pfam" id="PF24626">
    <property type="entry name" value="SH3_Tf2-1"/>
    <property type="match status" value="1"/>
</dbReference>
<dbReference type="PROSITE" id="PS50158">
    <property type="entry name" value="ZF_CCHC"/>
    <property type="match status" value="1"/>
</dbReference>
<dbReference type="EMBL" id="BKCJ010002193">
    <property type="protein sequence ID" value="GEU46909.1"/>
    <property type="molecule type" value="Genomic_DNA"/>
</dbReference>
<dbReference type="InterPro" id="IPR012337">
    <property type="entry name" value="RNaseH-like_sf"/>
</dbReference>
<dbReference type="GO" id="GO:0003676">
    <property type="term" value="F:nucleic acid binding"/>
    <property type="evidence" value="ECO:0007669"/>
    <property type="project" value="InterPro"/>
</dbReference>
<keyword evidence="1" id="KW-0863">Zinc-finger</keyword>
<dbReference type="GO" id="GO:0003964">
    <property type="term" value="F:RNA-directed DNA polymerase activity"/>
    <property type="evidence" value="ECO:0007669"/>
    <property type="project" value="UniProtKB-KW"/>
</dbReference>
<name>A0A6L2KDA1_TANCI</name>
<keyword evidence="1" id="KW-0862">Zinc</keyword>
<protein>
    <submittedName>
        <fullName evidence="3">Putative reverse transcriptase domain-containing protein</fullName>
    </submittedName>
</protein>
<dbReference type="AlphaFoldDB" id="A0A6L2KDA1"/>
<organism evidence="3">
    <name type="scientific">Tanacetum cinerariifolium</name>
    <name type="common">Dalmatian daisy</name>
    <name type="synonym">Chrysanthemum cinerariifolium</name>
    <dbReference type="NCBI Taxonomy" id="118510"/>
    <lineage>
        <taxon>Eukaryota</taxon>
        <taxon>Viridiplantae</taxon>
        <taxon>Streptophyta</taxon>
        <taxon>Embryophyta</taxon>
        <taxon>Tracheophyta</taxon>
        <taxon>Spermatophyta</taxon>
        <taxon>Magnoliopsida</taxon>
        <taxon>eudicotyledons</taxon>
        <taxon>Gunneridae</taxon>
        <taxon>Pentapetalae</taxon>
        <taxon>asterids</taxon>
        <taxon>campanulids</taxon>
        <taxon>Asterales</taxon>
        <taxon>Asteraceae</taxon>
        <taxon>Asteroideae</taxon>
        <taxon>Anthemideae</taxon>
        <taxon>Anthemidinae</taxon>
        <taxon>Tanacetum</taxon>
    </lineage>
</organism>
<keyword evidence="3" id="KW-0808">Transferase</keyword>
<keyword evidence="1" id="KW-0479">Metal-binding</keyword>
<gene>
    <name evidence="3" type="ORF">Tci_018887</name>
</gene>
<feature type="domain" description="CCHC-type" evidence="2">
    <location>
        <begin position="29"/>
        <end position="43"/>
    </location>
</feature>
<dbReference type="SUPFAM" id="SSF53098">
    <property type="entry name" value="Ribonuclease H-like"/>
    <property type="match status" value="1"/>
</dbReference>
<dbReference type="InterPro" id="IPR036875">
    <property type="entry name" value="Znf_CCHC_sf"/>
</dbReference>
<dbReference type="Gene3D" id="3.30.420.10">
    <property type="entry name" value="Ribonuclease H-like superfamily/Ribonuclease H"/>
    <property type="match status" value="1"/>
</dbReference>
<dbReference type="InterPro" id="IPR036397">
    <property type="entry name" value="RNaseH_sf"/>
</dbReference>
<dbReference type="InterPro" id="IPR056924">
    <property type="entry name" value="SH3_Tf2-1"/>
</dbReference>
<sequence length="405" mass="46522">MNMLQDRQMQMVGARAEGNAARQNGTQIRCYNCTGTGHYTRNCTIRLRRRDAAYLQTQLLIAQKEEAGIQLQARKVSPWKGVVRFSKRGKLNPRYIGPFKVLAKVGSVAYRLELPEQLSRVHSTFHVSNLKKCLSDEPLAISLDEVHIDEKFRFVEEPVEVMDHEVKQLKQSCIPIIKVRWNSRRGPEFTWEREDQFRKKYPQLFTANRGVTIDILKACHEGPTGGHHGANLTATKFARVMTKYGVTHRLATAYHPQMSGQVEVSNRERTKKLHDSKIKNRIFNVGDQVLLFSSRLKIFSGKLKTRWSGPFTITQVFSYGAVELSQPDGPNFKVNGHRVKHYFRGMDIANISKKWPKLDKIEHEIVKNAQKPDSKIFLCSKVKSQANSTTRKDLAIFKTLKDIRF</sequence>
<accession>A0A6L2KDA1</accession>
<evidence type="ECO:0000259" key="2">
    <source>
        <dbReference type="PROSITE" id="PS50158"/>
    </source>
</evidence>
<proteinExistence type="predicted"/>
<evidence type="ECO:0000256" key="1">
    <source>
        <dbReference type="PROSITE-ProRule" id="PRU00047"/>
    </source>
</evidence>
<reference evidence="3" key="1">
    <citation type="journal article" date="2019" name="Sci. Rep.">
        <title>Draft genome of Tanacetum cinerariifolium, the natural source of mosquito coil.</title>
        <authorList>
            <person name="Yamashiro T."/>
            <person name="Shiraishi A."/>
            <person name="Satake H."/>
            <person name="Nakayama K."/>
        </authorList>
    </citation>
    <scope>NUCLEOTIDE SEQUENCE</scope>
</reference>
<dbReference type="PANTHER" id="PTHR46148">
    <property type="entry name" value="CHROMO DOMAIN-CONTAINING PROTEIN"/>
    <property type="match status" value="1"/>
</dbReference>
<comment type="caution">
    <text evidence="3">The sequence shown here is derived from an EMBL/GenBank/DDBJ whole genome shotgun (WGS) entry which is preliminary data.</text>
</comment>
<dbReference type="InterPro" id="IPR001878">
    <property type="entry name" value="Znf_CCHC"/>
</dbReference>
<dbReference type="SUPFAM" id="SSF57756">
    <property type="entry name" value="Retrovirus zinc finger-like domains"/>
    <property type="match status" value="1"/>
</dbReference>
<dbReference type="PANTHER" id="PTHR46148:SF59">
    <property type="entry name" value="NUCLEOTIDYLTRANSFERASE, RIBONUCLEASE H"/>
    <property type="match status" value="1"/>
</dbReference>
<keyword evidence="3" id="KW-0695">RNA-directed DNA polymerase</keyword>
<evidence type="ECO:0000313" key="3">
    <source>
        <dbReference type="EMBL" id="GEU46909.1"/>
    </source>
</evidence>
<keyword evidence="3" id="KW-0548">Nucleotidyltransferase</keyword>
<dbReference type="GO" id="GO:0008270">
    <property type="term" value="F:zinc ion binding"/>
    <property type="evidence" value="ECO:0007669"/>
    <property type="project" value="UniProtKB-KW"/>
</dbReference>